<organism evidence="14">
    <name type="scientific">Desulfacinum infernum</name>
    <dbReference type="NCBI Taxonomy" id="35837"/>
    <lineage>
        <taxon>Bacteria</taxon>
        <taxon>Pseudomonadati</taxon>
        <taxon>Thermodesulfobacteriota</taxon>
        <taxon>Syntrophobacteria</taxon>
        <taxon>Syntrophobacterales</taxon>
        <taxon>Syntrophobacteraceae</taxon>
        <taxon>Desulfacinum</taxon>
    </lineage>
</organism>
<dbReference type="FunFam" id="1.10.1670.10:FF:000001">
    <property type="entry name" value="Endonuclease III"/>
    <property type="match status" value="1"/>
</dbReference>
<feature type="domain" description="HhH-GPD" evidence="13">
    <location>
        <begin position="39"/>
        <end position="187"/>
    </location>
</feature>
<dbReference type="AlphaFoldDB" id="A0A832A1W3"/>
<dbReference type="FunFam" id="1.10.340.30:FF:000001">
    <property type="entry name" value="Endonuclease III"/>
    <property type="match status" value="1"/>
</dbReference>
<dbReference type="Pfam" id="PF00633">
    <property type="entry name" value="HHH"/>
    <property type="match status" value="1"/>
</dbReference>
<dbReference type="GO" id="GO:0051539">
    <property type="term" value="F:4 iron, 4 sulfur cluster binding"/>
    <property type="evidence" value="ECO:0007669"/>
    <property type="project" value="UniProtKB-UniRule"/>
</dbReference>
<dbReference type="CDD" id="cd00056">
    <property type="entry name" value="ENDO3c"/>
    <property type="match status" value="1"/>
</dbReference>
<dbReference type="SUPFAM" id="SSF48150">
    <property type="entry name" value="DNA-glycosylase"/>
    <property type="match status" value="1"/>
</dbReference>
<feature type="binding site" evidence="12">
    <location>
        <position position="199"/>
    </location>
    <ligand>
        <name>[4Fe-4S] cluster</name>
        <dbReference type="ChEBI" id="CHEBI:49883"/>
    </ligand>
</feature>
<evidence type="ECO:0000313" key="14">
    <source>
        <dbReference type="EMBL" id="HFK97650.1"/>
    </source>
</evidence>
<comment type="function">
    <text evidence="12">DNA repair enzyme that has both DNA N-glycosylase activity and AP-lyase activity. The DNA N-glycosylase activity releases various damaged pyrimidines from DNA by cleaving the N-glycosidic bond, leaving an AP (apurinic/apyrimidinic) site. The AP-lyase activity cleaves the phosphodiester bond 3' to the AP site by a beta-elimination, leaving a 3'-terminal unsaturated sugar and a product with a terminal 5'-phosphate.</text>
</comment>
<evidence type="ECO:0000256" key="10">
    <source>
        <dbReference type="ARBA" id="ARBA00023239"/>
    </source>
</evidence>
<dbReference type="InterPro" id="IPR023170">
    <property type="entry name" value="HhH_base_excis_C"/>
</dbReference>
<reference evidence="14" key="1">
    <citation type="journal article" date="2020" name="mSystems">
        <title>Genome- and Community-Level Interaction Insights into Carbon Utilization and Element Cycling Functions of Hydrothermarchaeota in Hydrothermal Sediment.</title>
        <authorList>
            <person name="Zhou Z."/>
            <person name="Liu Y."/>
            <person name="Xu W."/>
            <person name="Pan J."/>
            <person name="Luo Z.H."/>
            <person name="Li M."/>
        </authorList>
    </citation>
    <scope>NUCLEOTIDE SEQUENCE [LARGE SCALE GENOMIC DNA]</scope>
    <source>
        <strain evidence="14">SpSt-456</strain>
    </source>
</reference>
<proteinExistence type="inferred from homology"/>
<feature type="binding site" evidence="12">
    <location>
        <position position="205"/>
    </location>
    <ligand>
        <name>[4Fe-4S] cluster</name>
        <dbReference type="ChEBI" id="CHEBI:49883"/>
    </ligand>
</feature>
<dbReference type="InterPro" id="IPR003651">
    <property type="entry name" value="Endonuclease3_FeS-loop_motif"/>
</dbReference>
<dbReference type="HAMAP" id="MF_00942">
    <property type="entry name" value="Nth"/>
    <property type="match status" value="1"/>
</dbReference>
<dbReference type="GO" id="GO:0046872">
    <property type="term" value="F:metal ion binding"/>
    <property type="evidence" value="ECO:0007669"/>
    <property type="project" value="UniProtKB-KW"/>
</dbReference>
<dbReference type="Pfam" id="PF00730">
    <property type="entry name" value="HhH-GPD"/>
    <property type="match status" value="1"/>
</dbReference>
<keyword evidence="10 12" id="KW-0456">Lyase</keyword>
<dbReference type="PANTHER" id="PTHR10359">
    <property type="entry name" value="A/G-SPECIFIC ADENINE GLYCOSYLASE/ENDONUCLEASE III"/>
    <property type="match status" value="1"/>
</dbReference>
<accession>A0A832A1W3</accession>
<evidence type="ECO:0000256" key="11">
    <source>
        <dbReference type="ARBA" id="ARBA00023295"/>
    </source>
</evidence>
<dbReference type="Gene3D" id="1.10.340.30">
    <property type="entry name" value="Hypothetical protein, domain 2"/>
    <property type="match status" value="1"/>
</dbReference>
<keyword evidence="3 12" id="KW-0479">Metal-binding</keyword>
<dbReference type="Pfam" id="PF10576">
    <property type="entry name" value="EndIII_4Fe-2S"/>
    <property type="match status" value="1"/>
</dbReference>
<keyword evidence="7 12" id="KW-0411">Iron-sulfur</keyword>
<protein>
    <recommendedName>
        <fullName evidence="12">Endonuclease III</fullName>
        <ecNumber evidence="12">4.2.99.18</ecNumber>
    </recommendedName>
    <alternativeName>
        <fullName evidence="12">DNA-(apurinic or apyrimidinic site) lyase</fullName>
    </alternativeName>
</protein>
<dbReference type="InterPro" id="IPR004036">
    <property type="entry name" value="Endonuclease-III-like_CS2"/>
</dbReference>
<comment type="catalytic activity">
    <reaction evidence="12">
        <text>2'-deoxyribonucleotide-(2'-deoxyribose 5'-phosphate)-2'-deoxyribonucleotide-DNA = a 3'-end 2'-deoxyribonucleotide-(2,3-dehydro-2,3-deoxyribose 5'-phosphate)-DNA + a 5'-end 5'-phospho-2'-deoxyribonucleoside-DNA + H(+)</text>
        <dbReference type="Rhea" id="RHEA:66592"/>
        <dbReference type="Rhea" id="RHEA-COMP:13180"/>
        <dbReference type="Rhea" id="RHEA-COMP:16897"/>
        <dbReference type="Rhea" id="RHEA-COMP:17067"/>
        <dbReference type="ChEBI" id="CHEBI:15378"/>
        <dbReference type="ChEBI" id="CHEBI:136412"/>
        <dbReference type="ChEBI" id="CHEBI:157695"/>
        <dbReference type="ChEBI" id="CHEBI:167181"/>
        <dbReference type="EC" id="4.2.99.18"/>
    </reaction>
</comment>
<comment type="caution">
    <text evidence="14">The sequence shown here is derived from an EMBL/GenBank/DDBJ whole genome shotgun (WGS) entry which is preliminary data.</text>
</comment>
<dbReference type="GO" id="GO:0003677">
    <property type="term" value="F:DNA binding"/>
    <property type="evidence" value="ECO:0007669"/>
    <property type="project" value="UniProtKB-UniRule"/>
</dbReference>
<keyword evidence="2 12" id="KW-0004">4Fe-4S</keyword>
<evidence type="ECO:0000256" key="8">
    <source>
        <dbReference type="ARBA" id="ARBA00023125"/>
    </source>
</evidence>
<evidence type="ECO:0000256" key="1">
    <source>
        <dbReference type="ARBA" id="ARBA00008343"/>
    </source>
</evidence>
<name>A0A832A1W3_9BACT</name>
<comment type="cofactor">
    <cofactor evidence="12">
        <name>[4Fe-4S] cluster</name>
        <dbReference type="ChEBI" id="CHEBI:49883"/>
    </cofactor>
    <text evidence="12">Binds 1 [4Fe-4S] cluster.</text>
</comment>
<dbReference type="SMART" id="SM00478">
    <property type="entry name" value="ENDO3c"/>
    <property type="match status" value="1"/>
</dbReference>
<dbReference type="EMBL" id="DSTK01000031">
    <property type="protein sequence ID" value="HFK97650.1"/>
    <property type="molecule type" value="Genomic_DNA"/>
</dbReference>
<dbReference type="PIRSF" id="PIRSF001435">
    <property type="entry name" value="Nth"/>
    <property type="match status" value="1"/>
</dbReference>
<comment type="similarity">
    <text evidence="1 12">Belongs to the Nth/MutY family.</text>
</comment>
<gene>
    <name evidence="12 14" type="primary">nth</name>
    <name evidence="14" type="ORF">ENS06_10075</name>
</gene>
<dbReference type="PANTHER" id="PTHR10359:SF18">
    <property type="entry name" value="ENDONUCLEASE III"/>
    <property type="match status" value="1"/>
</dbReference>
<evidence type="ECO:0000256" key="5">
    <source>
        <dbReference type="ARBA" id="ARBA00022801"/>
    </source>
</evidence>
<keyword evidence="14" id="KW-0540">Nuclease</keyword>
<dbReference type="GO" id="GO:0019104">
    <property type="term" value="F:DNA N-glycosylase activity"/>
    <property type="evidence" value="ECO:0007669"/>
    <property type="project" value="UniProtKB-UniRule"/>
</dbReference>
<dbReference type="NCBIfam" id="TIGR01083">
    <property type="entry name" value="nth"/>
    <property type="match status" value="1"/>
</dbReference>
<keyword evidence="11 12" id="KW-0326">Glycosidase</keyword>
<evidence type="ECO:0000256" key="7">
    <source>
        <dbReference type="ARBA" id="ARBA00023014"/>
    </source>
</evidence>
<feature type="binding site" evidence="12">
    <location>
        <position position="189"/>
    </location>
    <ligand>
        <name>[4Fe-4S] cluster</name>
        <dbReference type="ChEBI" id="CHEBI:49883"/>
    </ligand>
</feature>
<evidence type="ECO:0000259" key="13">
    <source>
        <dbReference type="SMART" id="SM00478"/>
    </source>
</evidence>
<dbReference type="InterPro" id="IPR005759">
    <property type="entry name" value="Nth"/>
</dbReference>
<keyword evidence="9 12" id="KW-0234">DNA repair</keyword>
<feature type="binding site" evidence="12">
    <location>
        <position position="196"/>
    </location>
    <ligand>
        <name>[4Fe-4S] cluster</name>
        <dbReference type="ChEBI" id="CHEBI:49883"/>
    </ligand>
</feature>
<evidence type="ECO:0000256" key="6">
    <source>
        <dbReference type="ARBA" id="ARBA00023004"/>
    </source>
</evidence>
<evidence type="ECO:0000256" key="3">
    <source>
        <dbReference type="ARBA" id="ARBA00022723"/>
    </source>
</evidence>
<dbReference type="EC" id="4.2.99.18" evidence="12"/>
<dbReference type="SMART" id="SM00525">
    <property type="entry name" value="FES"/>
    <property type="match status" value="1"/>
</dbReference>
<dbReference type="InterPro" id="IPR011257">
    <property type="entry name" value="DNA_glycosylase"/>
</dbReference>
<evidence type="ECO:0000256" key="2">
    <source>
        <dbReference type="ARBA" id="ARBA00022485"/>
    </source>
</evidence>
<keyword evidence="4 12" id="KW-0227">DNA damage</keyword>
<evidence type="ECO:0000256" key="4">
    <source>
        <dbReference type="ARBA" id="ARBA00022763"/>
    </source>
</evidence>
<dbReference type="InterPro" id="IPR000445">
    <property type="entry name" value="HhH_motif"/>
</dbReference>
<dbReference type="PROSITE" id="PS01155">
    <property type="entry name" value="ENDONUCLEASE_III_2"/>
    <property type="match status" value="1"/>
</dbReference>
<dbReference type="GO" id="GO:0140078">
    <property type="term" value="F:class I DNA-(apurinic or apyrimidinic site) endonuclease activity"/>
    <property type="evidence" value="ECO:0007669"/>
    <property type="project" value="UniProtKB-EC"/>
</dbReference>
<evidence type="ECO:0000256" key="12">
    <source>
        <dbReference type="HAMAP-Rule" id="MF_00942"/>
    </source>
</evidence>
<evidence type="ECO:0000256" key="9">
    <source>
        <dbReference type="ARBA" id="ARBA00023204"/>
    </source>
</evidence>
<keyword evidence="8 12" id="KW-0238">DNA-binding</keyword>
<keyword evidence="6 12" id="KW-0408">Iron</keyword>
<keyword evidence="14" id="KW-0255">Endonuclease</keyword>
<sequence>MEEQTPIQGIVSRLETLYPDASLELAYKNPFELLIAVILSAQCTDERVNQVTGTLFERYPTPAALAAAPLESVEEIVRPTGFYRNKAKAVKGCAERVVLDHGGEVPKTMEALVRLPGVGRKTAAMVLGNAYGIQEGIAVDTHALRVSQRLGIAREKTPDAVESRLMTLVPRHKWTWFSNALILHGRRVCTAKKPSCSRCALAEWCAYARDGAKSG</sequence>
<dbReference type="InterPro" id="IPR003265">
    <property type="entry name" value="HhH-GPD_domain"/>
</dbReference>
<keyword evidence="5 12" id="KW-0378">Hydrolase</keyword>
<dbReference type="GO" id="GO:0006285">
    <property type="term" value="P:base-excision repair, AP site formation"/>
    <property type="evidence" value="ECO:0007669"/>
    <property type="project" value="TreeGrafter"/>
</dbReference>
<dbReference type="Gene3D" id="1.10.1670.10">
    <property type="entry name" value="Helix-hairpin-Helix base-excision DNA repair enzymes (C-terminal)"/>
    <property type="match status" value="1"/>
</dbReference>